<feature type="domain" description="DUF397" evidence="1">
    <location>
        <begin position="13"/>
        <end position="65"/>
    </location>
</feature>
<dbReference type="Pfam" id="PF04149">
    <property type="entry name" value="DUF397"/>
    <property type="match status" value="1"/>
</dbReference>
<evidence type="ECO:0000313" key="2">
    <source>
        <dbReference type="EMBL" id="RCG31643.1"/>
    </source>
</evidence>
<dbReference type="OrthoDB" id="3483392at2"/>
<proteinExistence type="predicted"/>
<organism evidence="2 3">
    <name type="scientific">Sphaerisporangium album</name>
    <dbReference type="NCBI Taxonomy" id="509200"/>
    <lineage>
        <taxon>Bacteria</taxon>
        <taxon>Bacillati</taxon>
        <taxon>Actinomycetota</taxon>
        <taxon>Actinomycetes</taxon>
        <taxon>Streptosporangiales</taxon>
        <taxon>Streptosporangiaceae</taxon>
        <taxon>Sphaerisporangium</taxon>
    </lineage>
</organism>
<keyword evidence="3" id="KW-1185">Reference proteome</keyword>
<dbReference type="EMBL" id="QOIL01000004">
    <property type="protein sequence ID" value="RCG31643.1"/>
    <property type="molecule type" value="Genomic_DNA"/>
</dbReference>
<protein>
    <submittedName>
        <fullName evidence="2">DUF397 domain-containing protein</fullName>
    </submittedName>
</protein>
<name>A0A367FML9_9ACTN</name>
<dbReference type="InterPro" id="IPR007278">
    <property type="entry name" value="DUF397"/>
</dbReference>
<dbReference type="Proteomes" id="UP000253094">
    <property type="component" value="Unassembled WGS sequence"/>
</dbReference>
<accession>A0A367FML9</accession>
<sequence>MIDRHDVDVSHIDWRKSSYSTGQGENCVEVARMDSHVAVRDSKCPDGPIVILRHQEWNAFLAKIR</sequence>
<gene>
    <name evidence="2" type="ORF">DQ384_08775</name>
</gene>
<dbReference type="RefSeq" id="WP_114028213.1">
    <property type="nucleotide sequence ID" value="NZ_QOIL01000004.1"/>
</dbReference>
<comment type="caution">
    <text evidence="2">The sequence shown here is derived from an EMBL/GenBank/DDBJ whole genome shotgun (WGS) entry which is preliminary data.</text>
</comment>
<evidence type="ECO:0000313" key="3">
    <source>
        <dbReference type="Proteomes" id="UP000253094"/>
    </source>
</evidence>
<dbReference type="AlphaFoldDB" id="A0A367FML9"/>
<evidence type="ECO:0000259" key="1">
    <source>
        <dbReference type="Pfam" id="PF04149"/>
    </source>
</evidence>
<reference evidence="2 3" key="1">
    <citation type="submission" date="2018-06" db="EMBL/GenBank/DDBJ databases">
        <title>Sphaerisporangium craniellae sp. nov., isolated from a marine sponge in the South China Sea.</title>
        <authorList>
            <person name="Li L."/>
        </authorList>
    </citation>
    <scope>NUCLEOTIDE SEQUENCE [LARGE SCALE GENOMIC DNA]</scope>
    <source>
        <strain evidence="2 3">CCTCC AA 208026</strain>
    </source>
</reference>